<evidence type="ECO:0000313" key="2">
    <source>
        <dbReference type="Proteomes" id="UP000244338"/>
    </source>
</evidence>
<protein>
    <submittedName>
        <fullName evidence="1">Uncharacterized protein</fullName>
    </submittedName>
</protein>
<name>A0A2R6XXK1_9BACL</name>
<proteinExistence type="predicted"/>
<gene>
    <name evidence="1" type="ORF">BSOLF_0110</name>
</gene>
<sequence length="43" mass="5272">MYKRLNIQFDEQRSQMSVFRYENVSPFMHYGLPVKRKSDRSTT</sequence>
<dbReference type="EMBL" id="PEBX01000182">
    <property type="protein sequence ID" value="PTQ55143.1"/>
    <property type="molecule type" value="Genomic_DNA"/>
</dbReference>
<dbReference type="Proteomes" id="UP000244338">
    <property type="component" value="Unassembled WGS sequence"/>
</dbReference>
<dbReference type="AlphaFoldDB" id="A0A2R6XXK1"/>
<accession>A0A2R6XXK1</accession>
<reference evidence="2" key="1">
    <citation type="journal article" date="2018" name="Sci. Rep.">
        <title>Lignite coal burning seam in the remote Altai Mountains harbors a hydrogen-driven thermophilic microbial community.</title>
        <authorList>
            <person name="Kadnikov V.V."/>
            <person name="Mardanov A.V."/>
            <person name="Ivasenko D.A."/>
            <person name="Antsiferov D.V."/>
            <person name="Beletsky A.V."/>
            <person name="Karnachuk O.V."/>
            <person name="Ravin N.V."/>
        </authorList>
    </citation>
    <scope>NUCLEOTIDE SEQUENCE [LARGE SCALE GENOMIC DNA]</scope>
</reference>
<evidence type="ECO:0000313" key="1">
    <source>
        <dbReference type="EMBL" id="PTQ55143.1"/>
    </source>
</evidence>
<comment type="caution">
    <text evidence="1">The sequence shown here is derived from an EMBL/GenBank/DDBJ whole genome shotgun (WGS) entry which is preliminary data.</text>
</comment>
<organism evidence="1 2">
    <name type="scientific">Candidatus Carbonibacillus altaicus</name>
    <dbReference type="NCBI Taxonomy" id="2163959"/>
    <lineage>
        <taxon>Bacteria</taxon>
        <taxon>Bacillati</taxon>
        <taxon>Bacillota</taxon>
        <taxon>Bacilli</taxon>
        <taxon>Bacillales</taxon>
        <taxon>Candidatus Carbonibacillus</taxon>
    </lineage>
</organism>